<evidence type="ECO:0000259" key="4">
    <source>
        <dbReference type="PROSITE" id="PS50043"/>
    </source>
</evidence>
<dbReference type="SMART" id="SM00448">
    <property type="entry name" value="REC"/>
    <property type="match status" value="1"/>
</dbReference>
<name>A0A1V9FUC1_9BACT</name>
<dbReference type="InterPro" id="IPR039420">
    <property type="entry name" value="WalR-like"/>
</dbReference>
<dbReference type="CDD" id="cd06170">
    <property type="entry name" value="LuxR_C_like"/>
    <property type="match status" value="1"/>
</dbReference>
<evidence type="ECO:0008006" key="8">
    <source>
        <dbReference type="Google" id="ProtNLM"/>
    </source>
</evidence>
<dbReference type="Gene3D" id="3.40.50.2300">
    <property type="match status" value="1"/>
</dbReference>
<evidence type="ECO:0000256" key="1">
    <source>
        <dbReference type="ARBA" id="ARBA00022553"/>
    </source>
</evidence>
<dbReference type="EMBL" id="LVYD01000054">
    <property type="protein sequence ID" value="OQP61920.1"/>
    <property type="molecule type" value="Genomic_DNA"/>
</dbReference>
<dbReference type="STRING" id="1703345.A3860_29945"/>
<evidence type="ECO:0000313" key="7">
    <source>
        <dbReference type="Proteomes" id="UP000192796"/>
    </source>
</evidence>
<dbReference type="SUPFAM" id="SSF46894">
    <property type="entry name" value="C-terminal effector domain of the bipartite response regulators"/>
    <property type="match status" value="1"/>
</dbReference>
<keyword evidence="1 3" id="KW-0597">Phosphoprotein</keyword>
<comment type="caution">
    <text evidence="6">The sequence shown here is derived from an EMBL/GenBank/DDBJ whole genome shotgun (WGS) entry which is preliminary data.</text>
</comment>
<dbReference type="PROSITE" id="PS50110">
    <property type="entry name" value="RESPONSE_REGULATORY"/>
    <property type="match status" value="1"/>
</dbReference>
<keyword evidence="2" id="KW-0238">DNA-binding</keyword>
<evidence type="ECO:0000256" key="3">
    <source>
        <dbReference type="PROSITE-ProRule" id="PRU00169"/>
    </source>
</evidence>
<dbReference type="GO" id="GO:0003677">
    <property type="term" value="F:DNA binding"/>
    <property type="evidence" value="ECO:0007669"/>
    <property type="project" value="UniProtKB-KW"/>
</dbReference>
<dbReference type="InterPro" id="IPR000792">
    <property type="entry name" value="Tscrpt_reg_LuxR_C"/>
</dbReference>
<dbReference type="AlphaFoldDB" id="A0A1V9FUC1"/>
<protein>
    <recommendedName>
        <fullName evidence="8">DNA-binding response regulator</fullName>
    </recommendedName>
</protein>
<organism evidence="6 7">
    <name type="scientific">Niastella vici</name>
    <dbReference type="NCBI Taxonomy" id="1703345"/>
    <lineage>
        <taxon>Bacteria</taxon>
        <taxon>Pseudomonadati</taxon>
        <taxon>Bacteroidota</taxon>
        <taxon>Chitinophagia</taxon>
        <taxon>Chitinophagales</taxon>
        <taxon>Chitinophagaceae</taxon>
        <taxon>Niastella</taxon>
    </lineage>
</organism>
<feature type="modified residue" description="4-aspartylphosphate" evidence="3">
    <location>
        <position position="55"/>
    </location>
</feature>
<sequence length="207" mass="22652">MIHLAIIEDDDVIRNHLAAFFSGQEAIQCVIAAGSAEDFFEKAAGIAQVDLVLSDIGLPGASGIEAIPGIRRKFPDASIVMLSVYMDNDRVFKALCAGAVGYLQKDTAMEEILECIHIINKGGSVMSPIIARKVVEYFAPKRTYNEPLTAKEQQVVTAMVDGLSYKMIAARLGITLETVRQHIKNIYRKLQVNSKSEVIVKSLKGEI</sequence>
<accession>A0A1V9FUC1</accession>
<dbReference type="GO" id="GO:0000160">
    <property type="term" value="P:phosphorelay signal transduction system"/>
    <property type="evidence" value="ECO:0007669"/>
    <property type="project" value="InterPro"/>
</dbReference>
<proteinExistence type="predicted"/>
<dbReference type="InterPro" id="IPR058245">
    <property type="entry name" value="NreC/VraR/RcsB-like_REC"/>
</dbReference>
<dbReference type="GO" id="GO:0006355">
    <property type="term" value="P:regulation of DNA-templated transcription"/>
    <property type="evidence" value="ECO:0007669"/>
    <property type="project" value="InterPro"/>
</dbReference>
<gene>
    <name evidence="6" type="ORF">A3860_29945</name>
</gene>
<dbReference type="OrthoDB" id="9797341at2"/>
<evidence type="ECO:0000313" key="6">
    <source>
        <dbReference type="EMBL" id="OQP61920.1"/>
    </source>
</evidence>
<dbReference type="PANTHER" id="PTHR43214">
    <property type="entry name" value="TWO-COMPONENT RESPONSE REGULATOR"/>
    <property type="match status" value="1"/>
</dbReference>
<dbReference type="PANTHER" id="PTHR43214:SF43">
    <property type="entry name" value="TWO-COMPONENT RESPONSE REGULATOR"/>
    <property type="match status" value="1"/>
</dbReference>
<dbReference type="CDD" id="cd17535">
    <property type="entry name" value="REC_NarL-like"/>
    <property type="match status" value="1"/>
</dbReference>
<dbReference type="Pfam" id="PF00196">
    <property type="entry name" value="GerE"/>
    <property type="match status" value="1"/>
</dbReference>
<feature type="domain" description="HTH luxR-type" evidence="4">
    <location>
        <begin position="141"/>
        <end position="206"/>
    </location>
</feature>
<keyword evidence="7" id="KW-1185">Reference proteome</keyword>
<dbReference type="InterPro" id="IPR011006">
    <property type="entry name" value="CheY-like_superfamily"/>
</dbReference>
<reference evidence="6 7" key="1">
    <citation type="submission" date="2016-03" db="EMBL/GenBank/DDBJ databases">
        <title>Niastella vici sp. nov., isolated from farmland soil.</title>
        <authorList>
            <person name="Chen L."/>
            <person name="Wang D."/>
            <person name="Yang S."/>
            <person name="Wang G."/>
        </authorList>
    </citation>
    <scope>NUCLEOTIDE SEQUENCE [LARGE SCALE GENOMIC DNA]</scope>
    <source>
        <strain evidence="6 7">DJ57</strain>
    </source>
</reference>
<dbReference type="PROSITE" id="PS00622">
    <property type="entry name" value="HTH_LUXR_1"/>
    <property type="match status" value="1"/>
</dbReference>
<feature type="domain" description="Response regulatory" evidence="5">
    <location>
        <begin position="3"/>
        <end position="120"/>
    </location>
</feature>
<evidence type="ECO:0000256" key="2">
    <source>
        <dbReference type="ARBA" id="ARBA00023125"/>
    </source>
</evidence>
<dbReference type="PROSITE" id="PS50043">
    <property type="entry name" value="HTH_LUXR_2"/>
    <property type="match status" value="1"/>
</dbReference>
<dbReference type="SMART" id="SM00421">
    <property type="entry name" value="HTH_LUXR"/>
    <property type="match status" value="1"/>
</dbReference>
<dbReference type="PRINTS" id="PR00038">
    <property type="entry name" value="HTHLUXR"/>
</dbReference>
<dbReference type="Pfam" id="PF00072">
    <property type="entry name" value="Response_reg"/>
    <property type="match status" value="1"/>
</dbReference>
<dbReference type="InterPro" id="IPR016032">
    <property type="entry name" value="Sig_transdc_resp-reg_C-effctor"/>
</dbReference>
<evidence type="ECO:0000259" key="5">
    <source>
        <dbReference type="PROSITE" id="PS50110"/>
    </source>
</evidence>
<dbReference type="Proteomes" id="UP000192796">
    <property type="component" value="Unassembled WGS sequence"/>
</dbReference>
<dbReference type="RefSeq" id="WP_081149945.1">
    <property type="nucleotide sequence ID" value="NZ_LVYD01000054.1"/>
</dbReference>
<dbReference type="SUPFAM" id="SSF52172">
    <property type="entry name" value="CheY-like"/>
    <property type="match status" value="1"/>
</dbReference>
<dbReference type="InterPro" id="IPR001789">
    <property type="entry name" value="Sig_transdc_resp-reg_receiver"/>
</dbReference>